<feature type="domain" description="Prohead serine protease" evidence="6">
    <location>
        <begin position="8"/>
        <end position="155"/>
    </location>
</feature>
<evidence type="ECO:0000259" key="6">
    <source>
        <dbReference type="Pfam" id="PF04586"/>
    </source>
</evidence>
<protein>
    <submittedName>
        <fullName evidence="7">Prohead serine protease</fullName>
    </submittedName>
</protein>
<dbReference type="Pfam" id="PF04586">
    <property type="entry name" value="Peptidase_S78"/>
    <property type="match status" value="1"/>
</dbReference>
<dbReference type="EMBL" id="BK015413">
    <property type="protein sequence ID" value="DAE05594.1"/>
    <property type="molecule type" value="Genomic_DNA"/>
</dbReference>
<evidence type="ECO:0000256" key="2">
    <source>
        <dbReference type="ARBA" id="ARBA00022670"/>
    </source>
</evidence>
<dbReference type="GO" id="GO:0046797">
    <property type="term" value="P:viral procapsid maturation"/>
    <property type="evidence" value="ECO:0007669"/>
    <property type="project" value="UniProtKB-KW"/>
</dbReference>
<keyword evidence="2 7" id="KW-0645">Protease</keyword>
<organism evidence="7">
    <name type="scientific">Siphoviridae sp. cthL03</name>
    <dbReference type="NCBI Taxonomy" id="2825615"/>
    <lineage>
        <taxon>Viruses</taxon>
        <taxon>Duplodnaviria</taxon>
        <taxon>Heunggongvirae</taxon>
        <taxon>Uroviricota</taxon>
        <taxon>Caudoviricetes</taxon>
    </lineage>
</organism>
<name>A0A8S5PF42_9CAUD</name>
<evidence type="ECO:0000256" key="4">
    <source>
        <dbReference type="ARBA" id="ARBA00022950"/>
    </source>
</evidence>
<reference evidence="7" key="1">
    <citation type="journal article" date="2021" name="Proc. Natl. Acad. Sci. U.S.A.">
        <title>A Catalog of Tens of Thousands of Viruses from Human Metagenomes Reveals Hidden Associations with Chronic Diseases.</title>
        <authorList>
            <person name="Tisza M.J."/>
            <person name="Buck C.B."/>
        </authorList>
    </citation>
    <scope>NUCLEOTIDE SEQUENCE</scope>
    <source>
        <strain evidence="7">CthL03</strain>
    </source>
</reference>
<keyword evidence="5" id="KW-1273">Viral capsid maturation</keyword>
<proteinExistence type="predicted"/>
<accession>A0A8S5PF42</accession>
<evidence type="ECO:0000256" key="3">
    <source>
        <dbReference type="ARBA" id="ARBA00022801"/>
    </source>
</evidence>
<evidence type="ECO:0000313" key="7">
    <source>
        <dbReference type="EMBL" id="DAE05594.1"/>
    </source>
</evidence>
<evidence type="ECO:0000256" key="5">
    <source>
        <dbReference type="ARBA" id="ARBA00023045"/>
    </source>
</evidence>
<dbReference type="GO" id="GO:0008233">
    <property type="term" value="F:peptidase activity"/>
    <property type="evidence" value="ECO:0007669"/>
    <property type="project" value="UniProtKB-KW"/>
</dbReference>
<dbReference type="GO" id="GO:0006508">
    <property type="term" value="P:proteolysis"/>
    <property type="evidence" value="ECO:0007669"/>
    <property type="project" value="UniProtKB-KW"/>
</dbReference>
<keyword evidence="3" id="KW-0378">Hydrolase</keyword>
<keyword evidence="4" id="KW-0118">Viral capsid assembly</keyword>
<evidence type="ECO:0000256" key="1">
    <source>
        <dbReference type="ARBA" id="ARBA00022612"/>
    </source>
</evidence>
<sequence length="199" mass="22655">MRIEIRSDSVVIDGYVNAVERMSKPVITPHGKVVEVIEQRAFERALERADNVDLLLNHDKERKLGSTTQGNLELWEDNIGLRAVCTVTDADVIEKAKNGKLKGWSFGMYTNEDKIEERAEGLPIRRIKELDIFEVSIIDNRLSPCYTATSIETRADGEKVAEQRAYENKIVVKNMVETPKETIDYSEYVNRIAKLKVGK</sequence>
<keyword evidence="1" id="KW-1188">Viral release from host cell</keyword>
<dbReference type="InterPro" id="IPR054613">
    <property type="entry name" value="Peptidase_S78_dom"/>
</dbReference>